<dbReference type="AlphaFoldDB" id="X0ZTW8"/>
<organism evidence="2">
    <name type="scientific">marine sediment metagenome</name>
    <dbReference type="NCBI Taxonomy" id="412755"/>
    <lineage>
        <taxon>unclassified sequences</taxon>
        <taxon>metagenomes</taxon>
        <taxon>ecological metagenomes</taxon>
    </lineage>
</organism>
<keyword evidence="1" id="KW-0472">Membrane</keyword>
<evidence type="ECO:0000256" key="1">
    <source>
        <dbReference type="SAM" id="Phobius"/>
    </source>
</evidence>
<feature type="transmembrane region" description="Helical" evidence="1">
    <location>
        <begin position="16"/>
        <end position="33"/>
    </location>
</feature>
<evidence type="ECO:0000313" key="2">
    <source>
        <dbReference type="EMBL" id="GAG73265.1"/>
    </source>
</evidence>
<feature type="transmembrane region" description="Helical" evidence="1">
    <location>
        <begin position="45"/>
        <end position="65"/>
    </location>
</feature>
<keyword evidence="1" id="KW-0812">Transmembrane</keyword>
<sequence>MNFIMSKSNKIPAKEILKGIYYVIIALAIAESLKNTFEIEKTPEIFLASFFLFFGFMGTLVRYVLGAIIHFDKEIKEKEE</sequence>
<reference evidence="2" key="1">
    <citation type="journal article" date="2014" name="Front. Microbiol.">
        <title>High frequency of phylogenetically diverse reductive dehalogenase-homologous genes in deep subseafloor sedimentary metagenomes.</title>
        <authorList>
            <person name="Kawai M."/>
            <person name="Futagami T."/>
            <person name="Toyoda A."/>
            <person name="Takaki Y."/>
            <person name="Nishi S."/>
            <person name="Hori S."/>
            <person name="Arai W."/>
            <person name="Tsubouchi T."/>
            <person name="Morono Y."/>
            <person name="Uchiyama I."/>
            <person name="Ito T."/>
            <person name="Fujiyama A."/>
            <person name="Inagaki F."/>
            <person name="Takami H."/>
        </authorList>
    </citation>
    <scope>NUCLEOTIDE SEQUENCE</scope>
    <source>
        <strain evidence="2">Expedition CK06-06</strain>
    </source>
</reference>
<gene>
    <name evidence="2" type="ORF">S01H4_05983</name>
</gene>
<proteinExistence type="predicted"/>
<dbReference type="EMBL" id="BART01001792">
    <property type="protein sequence ID" value="GAG73265.1"/>
    <property type="molecule type" value="Genomic_DNA"/>
</dbReference>
<accession>X0ZTW8</accession>
<keyword evidence="1" id="KW-1133">Transmembrane helix</keyword>
<comment type="caution">
    <text evidence="2">The sequence shown here is derived from an EMBL/GenBank/DDBJ whole genome shotgun (WGS) entry which is preliminary data.</text>
</comment>
<protein>
    <submittedName>
        <fullName evidence="2">Uncharacterized protein</fullName>
    </submittedName>
</protein>
<name>X0ZTW8_9ZZZZ</name>